<dbReference type="InterPro" id="IPR052574">
    <property type="entry name" value="CDIRP"/>
</dbReference>
<evidence type="ECO:0000256" key="2">
    <source>
        <dbReference type="ARBA" id="ARBA00022737"/>
    </source>
</evidence>
<comment type="caution">
    <text evidence="3">The sequence shown here is derived from an EMBL/GenBank/DDBJ whole genome shotgun (WGS) entry which is preliminary data.</text>
</comment>
<gene>
    <name evidence="3" type="ORF">HINF_LOCUS4438</name>
    <name evidence="4" type="ORF">HINF_LOCUS72577</name>
</gene>
<keyword evidence="2" id="KW-0677">Repeat</keyword>
<keyword evidence="5" id="KW-1185">Reference proteome</keyword>
<dbReference type="EMBL" id="CATOUU010000111">
    <property type="protein sequence ID" value="CAI9916793.1"/>
    <property type="molecule type" value="Genomic_DNA"/>
</dbReference>
<evidence type="ECO:0000313" key="5">
    <source>
        <dbReference type="Proteomes" id="UP001642409"/>
    </source>
</evidence>
<dbReference type="SUPFAM" id="SSF52058">
    <property type="entry name" value="L domain-like"/>
    <property type="match status" value="1"/>
</dbReference>
<dbReference type="Proteomes" id="UP001642409">
    <property type="component" value="Unassembled WGS sequence"/>
</dbReference>
<proteinExistence type="predicted"/>
<dbReference type="AlphaFoldDB" id="A0AA86NCG3"/>
<dbReference type="Gene3D" id="3.80.10.10">
    <property type="entry name" value="Ribonuclease Inhibitor"/>
    <property type="match status" value="2"/>
</dbReference>
<evidence type="ECO:0000256" key="1">
    <source>
        <dbReference type="ARBA" id="ARBA00022614"/>
    </source>
</evidence>
<sequence>MFQIEQAFYNDKIGKITIFDYNYKKLKRQQYNLLERNEKQQIKHLSFVNVDQTIVLKEYINQLPLTILGFQHSKQSGLQVDFEVLNQTEGNKTVITLAIKNYIIKDEKSLLKLCVLQNLILEGTDFKDFDVLKNLKLSYLQIKDNRMSFQDKRTVCQLTSLYQLHLDNCGFREVHLLQELTQLRELTLKNNSLANSDFVVCEFRLLQKLDVSYNLLKSLDYLTALSPCLIELNASHNKIGKLFYSDEHDVINIEILNLSYNKLFDINQLTRFTNLKELNLQSNKLGEKRVKVLKQLQIQSLNLTRIQCRTLNCLNTKYVTIVKMHSQIKNYNTLNLFNCQKLLKFNIGSDTLPNNLIHKLKIVKQSTQINPQFRERKGYQNQLKRYIISLFKHQNVLRFTNILQKVNFLNAIERKHSGFQQIQQQKEIKFRLTNILNIYKQKFQRNNLKVVKLYKFMDQLNLLGFE</sequence>
<dbReference type="PANTHER" id="PTHR47566:SF1">
    <property type="entry name" value="PROTEIN NUD1"/>
    <property type="match status" value="1"/>
</dbReference>
<reference evidence="3" key="1">
    <citation type="submission" date="2023-06" db="EMBL/GenBank/DDBJ databases">
        <authorList>
            <person name="Kurt Z."/>
        </authorList>
    </citation>
    <scope>NUCLEOTIDE SEQUENCE</scope>
</reference>
<dbReference type="InterPro" id="IPR032675">
    <property type="entry name" value="LRR_dom_sf"/>
</dbReference>
<protein>
    <submittedName>
        <fullName evidence="3">Uncharacterized protein</fullName>
    </submittedName>
</protein>
<dbReference type="EMBL" id="CAXDID020000578">
    <property type="protein sequence ID" value="CAL6104090.1"/>
    <property type="molecule type" value="Genomic_DNA"/>
</dbReference>
<dbReference type="InterPro" id="IPR001611">
    <property type="entry name" value="Leu-rich_rpt"/>
</dbReference>
<accession>A0AA86NCG3</accession>
<evidence type="ECO:0000313" key="4">
    <source>
        <dbReference type="EMBL" id="CAL6104090.1"/>
    </source>
</evidence>
<reference evidence="4 5" key="2">
    <citation type="submission" date="2024-07" db="EMBL/GenBank/DDBJ databases">
        <authorList>
            <person name="Akdeniz Z."/>
        </authorList>
    </citation>
    <scope>NUCLEOTIDE SEQUENCE [LARGE SCALE GENOMIC DNA]</scope>
</reference>
<name>A0AA86NCG3_9EUKA</name>
<keyword evidence="1" id="KW-0433">Leucine-rich repeat</keyword>
<dbReference type="PANTHER" id="PTHR47566">
    <property type="match status" value="1"/>
</dbReference>
<dbReference type="PROSITE" id="PS51450">
    <property type="entry name" value="LRR"/>
    <property type="match status" value="2"/>
</dbReference>
<evidence type="ECO:0000313" key="3">
    <source>
        <dbReference type="EMBL" id="CAI9916793.1"/>
    </source>
</evidence>
<dbReference type="GO" id="GO:0035591">
    <property type="term" value="F:signaling adaptor activity"/>
    <property type="evidence" value="ECO:0007669"/>
    <property type="project" value="TreeGrafter"/>
</dbReference>
<organism evidence="3">
    <name type="scientific">Hexamita inflata</name>
    <dbReference type="NCBI Taxonomy" id="28002"/>
    <lineage>
        <taxon>Eukaryota</taxon>
        <taxon>Metamonada</taxon>
        <taxon>Diplomonadida</taxon>
        <taxon>Hexamitidae</taxon>
        <taxon>Hexamitinae</taxon>
        <taxon>Hexamita</taxon>
    </lineage>
</organism>